<name>A0A6J4UN76_9BACT</name>
<organism evidence="1">
    <name type="scientific">uncultured Thermomicrobiales bacterium</name>
    <dbReference type="NCBI Taxonomy" id="1645740"/>
    <lineage>
        <taxon>Bacteria</taxon>
        <taxon>Pseudomonadati</taxon>
        <taxon>Thermomicrobiota</taxon>
        <taxon>Thermomicrobia</taxon>
        <taxon>Thermomicrobiales</taxon>
        <taxon>environmental samples</taxon>
    </lineage>
</organism>
<sequence length="77" mass="8647">MATDAVPHWEYLIRAATADDLAALGREGWEAVSVVAPGDPPTWCCKRPAPSFRERVTLDQKRRVYAERGLTVAEHQR</sequence>
<dbReference type="EMBL" id="CADCWE010000213">
    <property type="protein sequence ID" value="CAA9555148.1"/>
    <property type="molecule type" value="Genomic_DNA"/>
</dbReference>
<protein>
    <recommendedName>
        <fullName evidence="2">DUF4177 domain-containing protein</fullName>
    </recommendedName>
</protein>
<gene>
    <name evidence="1" type="ORF">AVDCRST_MAG73-3219</name>
</gene>
<accession>A0A6J4UN76</accession>
<proteinExistence type="predicted"/>
<dbReference type="AlphaFoldDB" id="A0A6J4UN76"/>
<evidence type="ECO:0008006" key="2">
    <source>
        <dbReference type="Google" id="ProtNLM"/>
    </source>
</evidence>
<evidence type="ECO:0000313" key="1">
    <source>
        <dbReference type="EMBL" id="CAA9555148.1"/>
    </source>
</evidence>
<reference evidence="1" key="1">
    <citation type="submission" date="2020-02" db="EMBL/GenBank/DDBJ databases">
        <authorList>
            <person name="Meier V. D."/>
        </authorList>
    </citation>
    <scope>NUCLEOTIDE SEQUENCE</scope>
    <source>
        <strain evidence="1">AVDCRST_MAG73</strain>
    </source>
</reference>